<protein>
    <submittedName>
        <fullName evidence="1">Uncharacterized protein</fullName>
    </submittedName>
</protein>
<dbReference type="EMBL" id="CM042883">
    <property type="protein sequence ID" value="KAI4372998.1"/>
    <property type="molecule type" value="Genomic_DNA"/>
</dbReference>
<proteinExistence type="predicted"/>
<name>A0ACB9R3B9_9MYRT</name>
<dbReference type="Proteomes" id="UP001057402">
    <property type="component" value="Chromosome 4"/>
</dbReference>
<organism evidence="1 2">
    <name type="scientific">Melastoma candidum</name>
    <dbReference type="NCBI Taxonomy" id="119954"/>
    <lineage>
        <taxon>Eukaryota</taxon>
        <taxon>Viridiplantae</taxon>
        <taxon>Streptophyta</taxon>
        <taxon>Embryophyta</taxon>
        <taxon>Tracheophyta</taxon>
        <taxon>Spermatophyta</taxon>
        <taxon>Magnoliopsida</taxon>
        <taxon>eudicotyledons</taxon>
        <taxon>Gunneridae</taxon>
        <taxon>Pentapetalae</taxon>
        <taxon>rosids</taxon>
        <taxon>malvids</taxon>
        <taxon>Myrtales</taxon>
        <taxon>Melastomataceae</taxon>
        <taxon>Melastomatoideae</taxon>
        <taxon>Melastomateae</taxon>
        <taxon>Melastoma</taxon>
    </lineage>
</organism>
<evidence type="ECO:0000313" key="1">
    <source>
        <dbReference type="EMBL" id="KAI4372998.1"/>
    </source>
</evidence>
<comment type="caution">
    <text evidence="1">The sequence shown here is derived from an EMBL/GenBank/DDBJ whole genome shotgun (WGS) entry which is preliminary data.</text>
</comment>
<accession>A0ACB9R3B9</accession>
<reference evidence="2" key="1">
    <citation type="journal article" date="2023" name="Front. Plant Sci.">
        <title>Chromosomal-level genome assembly of Melastoma candidum provides insights into trichome evolution.</title>
        <authorList>
            <person name="Zhong Y."/>
            <person name="Wu W."/>
            <person name="Sun C."/>
            <person name="Zou P."/>
            <person name="Liu Y."/>
            <person name="Dai S."/>
            <person name="Zhou R."/>
        </authorList>
    </citation>
    <scope>NUCLEOTIDE SEQUENCE [LARGE SCALE GENOMIC DNA]</scope>
</reference>
<keyword evidence="2" id="KW-1185">Reference proteome</keyword>
<gene>
    <name evidence="1" type="ORF">MLD38_011172</name>
</gene>
<evidence type="ECO:0000313" key="2">
    <source>
        <dbReference type="Proteomes" id="UP001057402"/>
    </source>
</evidence>
<sequence>MPNDAQNALLIVADYHDQKAPTCIHIPRQIPRAELLKLLPEKWVTDYEQIKKRTVPIPPIQSTVSTFSRDREGAVTIKFDRSSAKEPAPPPIFPTMFMVQPVPRRKKPEPLNKMIHSFDGYGNPTYFFRDPQSQHCYWDVAGCPANCGCEFEARCPADCDCEDCVTPNYSKKQSRSR</sequence>